<dbReference type="InterPro" id="IPR021886">
    <property type="entry name" value="MgsA_C"/>
</dbReference>
<gene>
    <name evidence="5" type="ORF">GFC01_15980</name>
</gene>
<keyword evidence="3" id="KW-0067">ATP-binding</keyword>
<dbReference type="SUPFAM" id="SSF48019">
    <property type="entry name" value="post-AAA+ oligomerization domain-like"/>
    <property type="match status" value="1"/>
</dbReference>
<dbReference type="Pfam" id="PF00004">
    <property type="entry name" value="AAA"/>
    <property type="match status" value="1"/>
</dbReference>
<name>A0A6N7IV07_9FIRM</name>
<dbReference type="Gene3D" id="1.10.8.60">
    <property type="match status" value="1"/>
</dbReference>
<accession>A0A6N7IV07</accession>
<dbReference type="GO" id="GO:0008047">
    <property type="term" value="F:enzyme activator activity"/>
    <property type="evidence" value="ECO:0007669"/>
    <property type="project" value="TreeGrafter"/>
</dbReference>
<dbReference type="InterPro" id="IPR027417">
    <property type="entry name" value="P-loop_NTPase"/>
</dbReference>
<dbReference type="AlphaFoldDB" id="A0A6N7IV07"/>
<dbReference type="Proteomes" id="UP000441717">
    <property type="component" value="Unassembled WGS sequence"/>
</dbReference>
<dbReference type="FunFam" id="1.10.3710.10:FF:000003">
    <property type="entry name" value="ATPase, AAA family protein"/>
    <property type="match status" value="1"/>
</dbReference>
<dbReference type="GO" id="GO:0017116">
    <property type="term" value="F:single-stranded DNA helicase activity"/>
    <property type="evidence" value="ECO:0007669"/>
    <property type="project" value="TreeGrafter"/>
</dbReference>
<dbReference type="InterPro" id="IPR032423">
    <property type="entry name" value="AAA_assoc_2"/>
</dbReference>
<dbReference type="InterPro" id="IPR051314">
    <property type="entry name" value="AAA_ATPase_RarA/MGS1/WRNIP1"/>
</dbReference>
<dbReference type="InterPro" id="IPR003959">
    <property type="entry name" value="ATPase_AAA_core"/>
</dbReference>
<dbReference type="InterPro" id="IPR008921">
    <property type="entry name" value="DNA_pol3_clamp-load_cplx_C"/>
</dbReference>
<keyword evidence="6" id="KW-1185">Reference proteome</keyword>
<proteinExistence type="inferred from homology"/>
<evidence type="ECO:0000313" key="6">
    <source>
        <dbReference type="Proteomes" id="UP000441717"/>
    </source>
</evidence>
<dbReference type="Gene3D" id="1.20.272.10">
    <property type="match status" value="1"/>
</dbReference>
<dbReference type="Pfam" id="PF12002">
    <property type="entry name" value="MgsA_C"/>
    <property type="match status" value="1"/>
</dbReference>
<dbReference type="SUPFAM" id="SSF52540">
    <property type="entry name" value="P-loop containing nucleoside triphosphate hydrolases"/>
    <property type="match status" value="1"/>
</dbReference>
<organism evidence="5 6">
    <name type="scientific">Desulfofundulus thermobenzoicus</name>
    <dbReference type="NCBI Taxonomy" id="29376"/>
    <lineage>
        <taxon>Bacteria</taxon>
        <taxon>Bacillati</taxon>
        <taxon>Bacillota</taxon>
        <taxon>Clostridia</taxon>
        <taxon>Eubacteriales</taxon>
        <taxon>Peptococcaceae</taxon>
        <taxon>Desulfofundulus</taxon>
    </lineage>
</organism>
<dbReference type="GO" id="GO:0016887">
    <property type="term" value="F:ATP hydrolysis activity"/>
    <property type="evidence" value="ECO:0007669"/>
    <property type="project" value="InterPro"/>
</dbReference>
<feature type="domain" description="AAA+ ATPase" evidence="4">
    <location>
        <begin position="40"/>
        <end position="152"/>
    </location>
</feature>
<evidence type="ECO:0000313" key="5">
    <source>
        <dbReference type="EMBL" id="MQL53731.1"/>
    </source>
</evidence>
<evidence type="ECO:0000259" key="4">
    <source>
        <dbReference type="SMART" id="SM00382"/>
    </source>
</evidence>
<dbReference type="EMBL" id="WHYR01000063">
    <property type="protein sequence ID" value="MQL53731.1"/>
    <property type="molecule type" value="Genomic_DNA"/>
</dbReference>
<sequence>MPPGVPLAARFKPRTLDEFVGQRHLLAPGKLLYRAIKAGRLGSAIFYGPPGTGKTALAEIAARSAGRPFVRLNAAITSVKEIREVAGRADAERQPVVLCLDEIHHLNKLQQDALLPFVEEGVVTLIGTTTENPYFEIVGALRSRSTIFRFAPLSPGDIKLILLRALADVERGLGSYQVRLLPAALEHLAGAAAGDARVALGALELAVLTTPYGPEGAIVIDLAAAEDCLQQRALQYDKAGDNHYDVASAFIKSIRGSDPDAALHYLARAIESGEDVKFLARRLVISAAEDVGLADPRALVVAQAAADAVQFVGLPEARIILAEAAVYLALAPKSNSAYLAVERALADVQKRETGPVPPHLRDANYYGARSFGHGRGYKYPHDYPGAFVAQEYLPEALRGTVYYQPNDRGAEAALKERLLRLRQLRGESLKKE</sequence>
<dbReference type="PANTHER" id="PTHR13779:SF7">
    <property type="entry name" value="ATPASE WRNIP1"/>
    <property type="match status" value="1"/>
</dbReference>
<keyword evidence="2" id="KW-0547">Nucleotide-binding</keyword>
<dbReference type="FunFam" id="1.20.272.10:FF:000001">
    <property type="entry name" value="Putative AAA family ATPase"/>
    <property type="match status" value="1"/>
</dbReference>
<reference evidence="5 6" key="1">
    <citation type="submission" date="2019-10" db="EMBL/GenBank/DDBJ databases">
        <title>Comparative genomics of sulfur disproportionating microorganisms.</title>
        <authorList>
            <person name="Ward L.M."/>
            <person name="Bertran E."/>
            <person name="Johnston D."/>
        </authorList>
    </citation>
    <scope>NUCLEOTIDE SEQUENCE [LARGE SCALE GENOMIC DNA]</scope>
    <source>
        <strain evidence="5 6">DSM 14055</strain>
    </source>
</reference>
<dbReference type="GO" id="GO:0006261">
    <property type="term" value="P:DNA-templated DNA replication"/>
    <property type="evidence" value="ECO:0007669"/>
    <property type="project" value="TreeGrafter"/>
</dbReference>
<evidence type="ECO:0000256" key="1">
    <source>
        <dbReference type="ARBA" id="ARBA00008959"/>
    </source>
</evidence>
<comment type="caution">
    <text evidence="5">The sequence shown here is derived from an EMBL/GenBank/DDBJ whole genome shotgun (WGS) entry which is preliminary data.</text>
</comment>
<dbReference type="GO" id="GO:0003677">
    <property type="term" value="F:DNA binding"/>
    <property type="evidence" value="ECO:0007669"/>
    <property type="project" value="InterPro"/>
</dbReference>
<dbReference type="GO" id="GO:0000731">
    <property type="term" value="P:DNA synthesis involved in DNA repair"/>
    <property type="evidence" value="ECO:0007669"/>
    <property type="project" value="TreeGrafter"/>
</dbReference>
<dbReference type="Gene3D" id="1.10.3710.10">
    <property type="entry name" value="DNA polymerase III clamp loader subunits, C-terminal domain"/>
    <property type="match status" value="1"/>
</dbReference>
<protein>
    <submittedName>
        <fullName evidence="5">AAA family ATPase</fullName>
    </submittedName>
</protein>
<evidence type="ECO:0000256" key="2">
    <source>
        <dbReference type="ARBA" id="ARBA00022741"/>
    </source>
</evidence>
<dbReference type="InterPro" id="IPR003593">
    <property type="entry name" value="AAA+_ATPase"/>
</dbReference>
<evidence type="ECO:0000256" key="3">
    <source>
        <dbReference type="ARBA" id="ARBA00022840"/>
    </source>
</evidence>
<dbReference type="OrthoDB" id="9778364at2"/>
<comment type="similarity">
    <text evidence="1">Belongs to the AAA ATPase family. RarA/MGS1/WRNIP1 subfamily.</text>
</comment>
<dbReference type="GO" id="GO:0005524">
    <property type="term" value="F:ATP binding"/>
    <property type="evidence" value="ECO:0007669"/>
    <property type="project" value="UniProtKB-KW"/>
</dbReference>
<dbReference type="CDD" id="cd00009">
    <property type="entry name" value="AAA"/>
    <property type="match status" value="1"/>
</dbReference>
<dbReference type="PANTHER" id="PTHR13779">
    <property type="entry name" value="WERNER HELICASE-INTERACTING PROTEIN 1 FAMILY MEMBER"/>
    <property type="match status" value="1"/>
</dbReference>
<dbReference type="Gene3D" id="3.40.50.300">
    <property type="entry name" value="P-loop containing nucleotide triphosphate hydrolases"/>
    <property type="match status" value="1"/>
</dbReference>
<dbReference type="SMART" id="SM00382">
    <property type="entry name" value="AAA"/>
    <property type="match status" value="1"/>
</dbReference>
<dbReference type="CDD" id="cd18139">
    <property type="entry name" value="HLD_clamp_RarA"/>
    <property type="match status" value="1"/>
</dbReference>
<dbReference type="Pfam" id="PF16193">
    <property type="entry name" value="AAA_assoc_2"/>
    <property type="match status" value="1"/>
</dbReference>